<evidence type="ECO:0000313" key="3">
    <source>
        <dbReference type="Proteomes" id="UP000694392"/>
    </source>
</evidence>
<dbReference type="GeneTree" id="ENSGT00980000200493"/>
<keyword evidence="3" id="KW-1185">Reference proteome</keyword>
<feature type="compositionally biased region" description="Basic and acidic residues" evidence="1">
    <location>
        <begin position="388"/>
        <end position="401"/>
    </location>
</feature>
<dbReference type="OMA" id="TSSSISX"/>
<proteinExistence type="predicted"/>
<sequence length="401" mass="42420">MLSPKKGLVFNLNHVQLQHISLGLQLSRWPGLQESPVPLAPGKGTPCSDCPETVDANSNNPSVPCRCCPEQGHTLGRHQGPLPDVPSPQGVAEAAAASPSEPTSSSLSTCSELSLDGDTPVSVYCKEFPPPEELLSPDNQPTIVPLEDGHNAPPEGTRPQASPDSLCSSSSSLATPSDTGSPPSTDTQPSPRDQASPVGTELDSNCNALPPFTAELLDLNQNRAALPQLVRESAPPPVPPRTKRGLQGGPALPPAQGETVGRNVTSFHELAQKRKRGPAGPRRDQSDWLIVFSPDTELPPPSELSLPHALARPLSQQGVTTFKELRYRKQKGQPGRDASNGDGQQDPDWALAPPPNGHFLALLESQPRRKKSRPGLQPIAEGNAGEVEAVRAEGKAAKGWC</sequence>
<organism evidence="2 3">
    <name type="scientific">Sphenodon punctatus</name>
    <name type="common">Tuatara</name>
    <name type="synonym">Hatteria punctata</name>
    <dbReference type="NCBI Taxonomy" id="8508"/>
    <lineage>
        <taxon>Eukaryota</taxon>
        <taxon>Metazoa</taxon>
        <taxon>Chordata</taxon>
        <taxon>Craniata</taxon>
        <taxon>Vertebrata</taxon>
        <taxon>Euteleostomi</taxon>
        <taxon>Lepidosauria</taxon>
        <taxon>Sphenodontia</taxon>
        <taxon>Sphenodontidae</taxon>
        <taxon>Sphenodon</taxon>
    </lineage>
</organism>
<dbReference type="Proteomes" id="UP000694392">
    <property type="component" value="Unplaced"/>
</dbReference>
<feature type="compositionally biased region" description="Low complexity" evidence="1">
    <location>
        <begin position="161"/>
        <end position="181"/>
    </location>
</feature>
<feature type="compositionally biased region" description="Polar residues" evidence="1">
    <location>
        <begin position="182"/>
        <end position="193"/>
    </location>
</feature>
<dbReference type="InterPro" id="IPR047343">
    <property type="entry name" value="RUSC1_2"/>
</dbReference>
<reference evidence="2" key="2">
    <citation type="submission" date="2025-09" db="UniProtKB">
        <authorList>
            <consortium name="Ensembl"/>
        </authorList>
    </citation>
    <scope>IDENTIFICATION</scope>
</reference>
<feature type="region of interest" description="Disordered" evidence="1">
    <location>
        <begin position="326"/>
        <end position="401"/>
    </location>
</feature>
<dbReference type="PANTHER" id="PTHR15591">
    <property type="entry name" value="RUN AND SH3 DOMAIN CONTAINING"/>
    <property type="match status" value="1"/>
</dbReference>
<reference evidence="2" key="1">
    <citation type="submission" date="2025-08" db="UniProtKB">
        <authorList>
            <consortium name="Ensembl"/>
        </authorList>
    </citation>
    <scope>IDENTIFICATION</scope>
</reference>
<feature type="region of interest" description="Disordered" evidence="1">
    <location>
        <begin position="227"/>
        <end position="306"/>
    </location>
</feature>
<accession>A0A8D0HI55</accession>
<evidence type="ECO:0000313" key="2">
    <source>
        <dbReference type="Ensembl" id="ENSSPUP00000020813.1"/>
    </source>
</evidence>
<dbReference type="AlphaFoldDB" id="A0A8D0HI55"/>
<evidence type="ECO:0000256" key="1">
    <source>
        <dbReference type="SAM" id="MobiDB-lite"/>
    </source>
</evidence>
<dbReference type="Ensembl" id="ENSSPUT00000022180.1">
    <property type="protein sequence ID" value="ENSSPUP00000020813.1"/>
    <property type="gene ID" value="ENSSPUG00000015993.1"/>
</dbReference>
<feature type="compositionally biased region" description="Low complexity" evidence="1">
    <location>
        <begin position="92"/>
        <end position="114"/>
    </location>
</feature>
<name>A0A8D0HI55_SPHPU</name>
<dbReference type="PANTHER" id="PTHR15591:SF11">
    <property type="entry name" value="AP-4 COMPLEX ACCESSORY SUBUNIT RUSC1"/>
    <property type="match status" value="1"/>
</dbReference>
<protein>
    <submittedName>
        <fullName evidence="2">Uncharacterized protein</fullName>
    </submittedName>
</protein>
<dbReference type="GO" id="GO:0031410">
    <property type="term" value="C:cytoplasmic vesicle"/>
    <property type="evidence" value="ECO:0007669"/>
    <property type="project" value="TreeGrafter"/>
</dbReference>
<feature type="region of interest" description="Disordered" evidence="1">
    <location>
        <begin position="78"/>
        <end position="209"/>
    </location>
</feature>